<name>A0A1M4ZE11_9FIRM</name>
<dbReference type="AlphaFoldDB" id="A0A1M4ZE11"/>
<feature type="domain" description="THIF-type NAD/FAD binding fold" evidence="1">
    <location>
        <begin position="11"/>
        <end position="229"/>
    </location>
</feature>
<protein>
    <submittedName>
        <fullName evidence="2">tRNA A37 threonylcarbamoyladenosine dehydratase</fullName>
    </submittedName>
</protein>
<dbReference type="Proteomes" id="UP000184114">
    <property type="component" value="Unassembled WGS sequence"/>
</dbReference>
<dbReference type="InterPro" id="IPR045886">
    <property type="entry name" value="ThiF/MoeB/HesA"/>
</dbReference>
<accession>A0A1M4ZE11</accession>
<dbReference type="EMBL" id="FQTY01000024">
    <property type="protein sequence ID" value="SHF16241.1"/>
    <property type="molecule type" value="Genomic_DNA"/>
</dbReference>
<dbReference type="Pfam" id="PF00899">
    <property type="entry name" value="ThiF"/>
    <property type="match status" value="1"/>
</dbReference>
<keyword evidence="3" id="KW-1185">Reference proteome</keyword>
<dbReference type="Gene3D" id="3.40.50.720">
    <property type="entry name" value="NAD(P)-binding Rossmann-like Domain"/>
    <property type="match status" value="1"/>
</dbReference>
<evidence type="ECO:0000259" key="1">
    <source>
        <dbReference type="Pfam" id="PF00899"/>
    </source>
</evidence>
<dbReference type="STRING" id="1123404.SAMN02745784_03012"/>
<evidence type="ECO:0000313" key="3">
    <source>
        <dbReference type="Proteomes" id="UP000184114"/>
    </source>
</evidence>
<dbReference type="GO" id="GO:0061504">
    <property type="term" value="P:cyclic threonylcarbamoyladenosine biosynthetic process"/>
    <property type="evidence" value="ECO:0007669"/>
    <property type="project" value="TreeGrafter"/>
</dbReference>
<proteinExistence type="predicted"/>
<dbReference type="PANTHER" id="PTHR43267">
    <property type="entry name" value="TRNA THREONYLCARBAMOYLADENOSINE DEHYDRATASE"/>
    <property type="match status" value="1"/>
</dbReference>
<evidence type="ECO:0000313" key="2">
    <source>
        <dbReference type="EMBL" id="SHF16241.1"/>
    </source>
</evidence>
<reference evidence="3" key="1">
    <citation type="submission" date="2016-11" db="EMBL/GenBank/DDBJ databases">
        <authorList>
            <person name="Varghese N."/>
            <person name="Submissions S."/>
        </authorList>
    </citation>
    <scope>NUCLEOTIDE SEQUENCE [LARGE SCALE GENOMIC DNA]</scope>
    <source>
        <strain evidence="3">DSM 18095</strain>
    </source>
</reference>
<sequence>MNSPFMRSELLLGKEGMERLSKATVAVFGVGGVGSFTVEALARTGIGNISLIDYDIIDITNINRQIHANIKTVGLSKVEAMRDRILDINPDLNIKVFKEKYNEDTKEALLSHKYDYVVDAIDMVSSKIDLIVQCKKRGLPIISSMGAGNKLNPTMFKIGDIYSTKVCPLAKVMRHELRKRDIQDLKVVWSEEVPRNVNLENEKLRKAVPGSISFIPSVVGLIIASEVIKDIAF</sequence>
<organism evidence="2 3">
    <name type="scientific">Tissierella praeacuta DSM 18095</name>
    <dbReference type="NCBI Taxonomy" id="1123404"/>
    <lineage>
        <taxon>Bacteria</taxon>
        <taxon>Bacillati</taxon>
        <taxon>Bacillota</taxon>
        <taxon>Tissierellia</taxon>
        <taxon>Tissierellales</taxon>
        <taxon>Tissierellaceae</taxon>
        <taxon>Tissierella</taxon>
    </lineage>
</organism>
<dbReference type="RefSeq" id="WP_072977818.1">
    <property type="nucleotide sequence ID" value="NZ_FQTY01000024.1"/>
</dbReference>
<dbReference type="GO" id="GO:0061503">
    <property type="term" value="F:tRNA threonylcarbamoyladenosine dehydratase"/>
    <property type="evidence" value="ECO:0007669"/>
    <property type="project" value="TreeGrafter"/>
</dbReference>
<dbReference type="CDD" id="cd00755">
    <property type="entry name" value="YgdL_like"/>
    <property type="match status" value="1"/>
</dbReference>
<dbReference type="InterPro" id="IPR000594">
    <property type="entry name" value="ThiF_NAD_FAD-bd"/>
</dbReference>
<dbReference type="GeneID" id="90995247"/>
<dbReference type="PANTHER" id="PTHR43267:SF1">
    <property type="entry name" value="TRNA THREONYLCARBAMOYLADENOSINE DEHYDRATASE"/>
    <property type="match status" value="1"/>
</dbReference>
<dbReference type="InterPro" id="IPR035985">
    <property type="entry name" value="Ubiquitin-activating_enz"/>
</dbReference>
<dbReference type="FunFam" id="3.40.50.720:FF:000141">
    <property type="entry name" value="tRNA threonylcarbamoyladenosine dehydratase"/>
    <property type="match status" value="1"/>
</dbReference>
<dbReference type="SUPFAM" id="SSF69572">
    <property type="entry name" value="Activating enzymes of the ubiquitin-like proteins"/>
    <property type="match status" value="1"/>
</dbReference>
<dbReference type="GO" id="GO:0008641">
    <property type="term" value="F:ubiquitin-like modifier activating enzyme activity"/>
    <property type="evidence" value="ECO:0007669"/>
    <property type="project" value="InterPro"/>
</dbReference>
<gene>
    <name evidence="2" type="ORF">SAMN02745784_03012</name>
</gene>